<proteinExistence type="predicted"/>
<dbReference type="RefSeq" id="WP_138096281.1">
    <property type="nucleotide sequence ID" value="NZ_CP040428.1"/>
</dbReference>
<dbReference type="AlphaFoldDB" id="A0A4P8YKB2"/>
<name>A0A4P8YKB2_9ENTR</name>
<dbReference type="Pfam" id="PF11046">
    <property type="entry name" value="HycA_repressor"/>
    <property type="match status" value="1"/>
</dbReference>
<keyword evidence="2" id="KW-1185">Reference proteome</keyword>
<evidence type="ECO:0000313" key="2">
    <source>
        <dbReference type="Proteomes" id="UP000302163"/>
    </source>
</evidence>
<dbReference type="InterPro" id="IPR021285">
    <property type="entry name" value="Tscrpt_reg_HycA"/>
</dbReference>
<evidence type="ECO:0000313" key="1">
    <source>
        <dbReference type="EMBL" id="QCT20406.1"/>
    </source>
</evidence>
<dbReference type="EMBL" id="CP040428">
    <property type="protein sequence ID" value="QCT20406.1"/>
    <property type="molecule type" value="Genomic_DNA"/>
</dbReference>
<sequence length="155" mass="17752">MTISELSYKAAFIADRRRQLHKQWHTYCNTLIQAVTTTKQTLHLEIQSSPDEGLNFSLFNQFTLQVTRDTGFNDREIHYILSTRDGQHRIPLASSQLGIDGLLDGQIRNTDRQAVLEHYLARISCIYDHLYQAMQQDIPLTVEALAPALLRPSQA</sequence>
<protein>
    <submittedName>
        <fullName evidence="1">Transcriptional regulator</fullName>
    </submittedName>
</protein>
<gene>
    <name evidence="1" type="ORF">FEM41_12475</name>
</gene>
<dbReference type="OrthoDB" id="6412952at2"/>
<dbReference type="KEGG" id="izh:FEM41_12475"/>
<organism evidence="1 2">
    <name type="scientific">Jejubacter calystegiae</name>
    <dbReference type="NCBI Taxonomy" id="2579935"/>
    <lineage>
        <taxon>Bacteria</taxon>
        <taxon>Pseudomonadati</taxon>
        <taxon>Pseudomonadota</taxon>
        <taxon>Gammaproteobacteria</taxon>
        <taxon>Enterobacterales</taxon>
        <taxon>Enterobacteriaceae</taxon>
        <taxon>Jejubacter</taxon>
    </lineage>
</organism>
<dbReference type="Proteomes" id="UP000302163">
    <property type="component" value="Chromosome"/>
</dbReference>
<reference evidence="1 2" key="1">
    <citation type="submission" date="2019-05" db="EMBL/GenBank/DDBJ databases">
        <title>Complete genome sequence of Izhakiella calystegiae KSNA2, an endophyte isolated from beach morning glory (Calystegia soldanella).</title>
        <authorList>
            <person name="Jiang L."/>
            <person name="Jeong J.C."/>
            <person name="Kim C.Y."/>
            <person name="Kim D.H."/>
            <person name="Kim S.W."/>
            <person name="Lee j."/>
        </authorList>
    </citation>
    <scope>NUCLEOTIDE SEQUENCE [LARGE SCALE GENOMIC DNA]</scope>
    <source>
        <strain evidence="1 2">KSNA2</strain>
    </source>
</reference>
<accession>A0A4P8YKB2</accession>